<protein>
    <recommendedName>
        <fullName evidence="4">DUF1631 domain-containing protein</fullName>
    </recommendedName>
</protein>
<organism evidence="2 3">
    <name type="scientific">Xanthomonas albilineans (strain GPE PC73 / CFBP 7063)</name>
    <dbReference type="NCBI Taxonomy" id="380358"/>
    <lineage>
        <taxon>Bacteria</taxon>
        <taxon>Pseudomonadati</taxon>
        <taxon>Pseudomonadota</taxon>
        <taxon>Gammaproteobacteria</taxon>
        <taxon>Lysobacterales</taxon>
        <taxon>Lysobacteraceae</taxon>
        <taxon>Xanthomonas</taxon>
    </lineage>
</organism>
<accession>D2UCI3</accession>
<dbReference type="EMBL" id="FP565176">
    <property type="protein sequence ID" value="CBA15310.1"/>
    <property type="molecule type" value="Genomic_DNA"/>
</dbReference>
<reference evidence="2 3" key="1">
    <citation type="journal article" date="2009" name="BMC Genomics">
        <title>The complete genome sequence of Xanthomonas albilineans provides new insights into the reductive genome evolution of the xylem-limited Xanthomonadaceae.</title>
        <authorList>
            <person name="Pieretti I."/>
            <person name="Royer M."/>
            <person name="Barbe V."/>
            <person name="Carrere S."/>
            <person name="Koebnik R."/>
            <person name="Cociancich S."/>
            <person name="Couloux A."/>
            <person name="Darrasse A."/>
            <person name="Gouzy J."/>
            <person name="Jacques M.A."/>
            <person name="Lauber E."/>
            <person name="Manceau C."/>
            <person name="Mangenot S."/>
            <person name="Poussier S."/>
            <person name="Segurens B."/>
            <person name="Szurek B."/>
            <person name="Verdier V."/>
            <person name="Arlat M."/>
            <person name="Rott P."/>
        </authorList>
    </citation>
    <scope>NUCLEOTIDE SEQUENCE [LARGE SCALE GENOMIC DNA]</scope>
    <source>
        <strain evidence="3">GPE PC73 / CFBP 7063</strain>
    </source>
</reference>
<dbReference type="Pfam" id="PF07793">
    <property type="entry name" value="DUF1631"/>
    <property type="match status" value="1"/>
</dbReference>
<dbReference type="AlphaFoldDB" id="D2UCI3"/>
<evidence type="ECO:0008006" key="4">
    <source>
        <dbReference type="Google" id="ProtNLM"/>
    </source>
</evidence>
<dbReference type="RefSeq" id="WP_012915320.1">
    <property type="nucleotide sequence ID" value="NC_013722.1"/>
</dbReference>
<gene>
    <name evidence="2" type="ordered locus">XALc_0792</name>
</gene>
<evidence type="ECO:0000313" key="2">
    <source>
        <dbReference type="EMBL" id="CBA15310.1"/>
    </source>
</evidence>
<proteinExistence type="predicted"/>
<dbReference type="STRING" id="380358.XALC_0792"/>
<dbReference type="Proteomes" id="UP000001890">
    <property type="component" value="Chromosome"/>
</dbReference>
<dbReference type="KEGG" id="xal:XALC_0792"/>
<keyword evidence="3" id="KW-1185">Reference proteome</keyword>
<feature type="region of interest" description="Disordered" evidence="1">
    <location>
        <begin position="670"/>
        <end position="705"/>
    </location>
</feature>
<dbReference type="InterPro" id="IPR012434">
    <property type="entry name" value="DUF1631"/>
</dbReference>
<evidence type="ECO:0000313" key="3">
    <source>
        <dbReference type="Proteomes" id="UP000001890"/>
    </source>
</evidence>
<dbReference type="eggNOG" id="COG5148">
    <property type="taxonomic scope" value="Bacteria"/>
</dbReference>
<name>D2UCI3_XANAP</name>
<evidence type="ECO:0000256" key="1">
    <source>
        <dbReference type="SAM" id="MobiDB-lite"/>
    </source>
</evidence>
<feature type="compositionally biased region" description="Polar residues" evidence="1">
    <location>
        <begin position="671"/>
        <end position="680"/>
    </location>
</feature>
<sequence length="813" mass="88922">MVAPAETCYIPPSVKNDDHRMPLSATLSGPPATLASAVLPTRVRHLLTSLNALLRQSLEAPLQATLDELERVLFDQAEHGHNGQLRQDSHQDAQSLRAQRGHFGPVFRAQLETALATIRTTPASVQSEQPATTNAAMQALTLVSDVDIDCNIVLHEIARREAIRTHIPLQLLGQRFGVLAARPAFEAKQLPMGPQALCRMLREAGKELQMGLDAQLALYRAFERHVLTHYATIVERANDLLTDAGVLPGLVYRPYPMRTSSPTATVDARSAARAPDNPHPFIGQTRAASHSHSTAITTDGHAIAAPTAPTAPAMPAQSITASTIDAPVDLTTLRSLLMAARRNATPATAISATDQIATMPSAQADASHPRRVAIPTTTLLQALGELQAQPPAHSTMGGLRGRRHIRDVQTALLNVLRSAHGPQATLACHDADIFDLLGLLYGEIEREVRSGTPAALLLERLQVPLVRAALQDPTLFVCDRHPARELLNAVAESSLLWLGDEDIDAQLLLKLNKTVDRVVEEYEDHVTVFEQAHQEIQAHCRTLAHKAEIAERRHIEAARGKERLALAKQTAGRSLERLCNAWQPPYVVQTLLQQAWSDILVLTLLRQGEDSDAWRERERLSERIAEITSSTDEAPDTAVTDAVCNDLLQIGYHQDEAAAIARILSTPGGAETSTALSGSDTMPEPRARLGAQSEDNEPPLQPRTQDEQAAYEHLLSLPFGTWFAFVTNQQYNLKRQRLSWYSPTTERALFVNQRGQKTADYSLDGLARLLAQGQARIITVNRTHLIDRAWQAAIHTLRTLAGTIAPNTSLEDA</sequence>